<comment type="similarity">
    <text evidence="3 4">Belongs to the RlpA family.</text>
</comment>
<evidence type="ECO:0000259" key="6">
    <source>
        <dbReference type="Pfam" id="PF03330"/>
    </source>
</evidence>
<protein>
    <recommendedName>
        <fullName evidence="3">Endolytic peptidoglycan transglycosylase RlpA</fullName>
        <ecNumber evidence="3">4.2.2.-</ecNumber>
    </recommendedName>
</protein>
<dbReference type="InterPro" id="IPR012997">
    <property type="entry name" value="RplA"/>
</dbReference>
<sequence length="366" mass="37699">MRRRVSAGAGRVNHGHGLAAFSPSLNALLVQVAGVLLDRGAPSTLWAKYLVDRIRRLQRSVRGPGTDGDGIRIARTSPHARPDGGQPGGSGTHHGGGSVLVACLALGACGSIDLDGKIDPVYGVSASPRVVADGDPVPRGGGGYKVGKPYMIGGRTYVPAENPNYVAEGTASWYGRDFHGRKTANGEIFDMTSISAAHKTLPMPSYVRVTNLSNARSIVVRVNNRGPYVGDRLIDVSYRTAELLGFSTRGVAKVRVEYLGRAPIEGSDDVRLASTLTTTGKPADLPSGSTVMVASAKPFVPEAPSARTVVASAPSREEAPLPPSRPYDLGMAAAGSPVSVASAGWSAGAAPVSGLGYAGVPADGAR</sequence>
<dbReference type="HAMAP" id="MF_02071">
    <property type="entry name" value="RlpA"/>
    <property type="match status" value="1"/>
</dbReference>
<dbReference type="EC" id="4.2.2.-" evidence="3"/>
<dbReference type="GO" id="GO:0000270">
    <property type="term" value="P:peptidoglycan metabolic process"/>
    <property type="evidence" value="ECO:0007669"/>
    <property type="project" value="UniProtKB-UniRule"/>
</dbReference>
<name>A0A974PL06_9HYPH</name>
<dbReference type="PANTHER" id="PTHR34183:SF1">
    <property type="entry name" value="ENDOLYTIC PEPTIDOGLYCAN TRANSGLYCOSYLASE RLPA"/>
    <property type="match status" value="1"/>
</dbReference>
<dbReference type="KEGG" id="xdi:EZH22_21025"/>
<comment type="function">
    <text evidence="3">Lytic transglycosylase with a strong preference for naked glycan strands that lack stem peptides.</text>
</comment>
<dbReference type="InterPro" id="IPR009009">
    <property type="entry name" value="RlpA-like_DPBB"/>
</dbReference>
<dbReference type="Gene3D" id="2.40.40.10">
    <property type="entry name" value="RlpA-like domain"/>
    <property type="match status" value="1"/>
</dbReference>
<dbReference type="InterPro" id="IPR036908">
    <property type="entry name" value="RlpA-like_sf"/>
</dbReference>
<evidence type="ECO:0000256" key="2">
    <source>
        <dbReference type="ARBA" id="ARBA00023316"/>
    </source>
</evidence>
<evidence type="ECO:0000256" key="3">
    <source>
        <dbReference type="HAMAP-Rule" id="MF_02071"/>
    </source>
</evidence>
<gene>
    <name evidence="3" type="primary">rlpA</name>
    <name evidence="7" type="ORF">EZH22_21025</name>
</gene>
<evidence type="ECO:0000313" key="8">
    <source>
        <dbReference type="Proteomes" id="UP000596427"/>
    </source>
</evidence>
<organism evidence="7 8">
    <name type="scientific">Xanthobacter dioxanivorans</name>
    <dbReference type="NCBI Taxonomy" id="2528964"/>
    <lineage>
        <taxon>Bacteria</taxon>
        <taxon>Pseudomonadati</taxon>
        <taxon>Pseudomonadota</taxon>
        <taxon>Alphaproteobacteria</taxon>
        <taxon>Hyphomicrobiales</taxon>
        <taxon>Xanthobacteraceae</taxon>
        <taxon>Xanthobacter</taxon>
    </lineage>
</organism>
<dbReference type="SUPFAM" id="SSF50685">
    <property type="entry name" value="Barwin-like endoglucanases"/>
    <property type="match status" value="1"/>
</dbReference>
<accession>A0A974PL06</accession>
<dbReference type="Proteomes" id="UP000596427">
    <property type="component" value="Chromosome"/>
</dbReference>
<dbReference type="GO" id="GO:0008932">
    <property type="term" value="F:lytic endotransglycosylase activity"/>
    <property type="evidence" value="ECO:0007669"/>
    <property type="project" value="UniProtKB-UniRule"/>
</dbReference>
<evidence type="ECO:0000256" key="1">
    <source>
        <dbReference type="ARBA" id="ARBA00023239"/>
    </source>
</evidence>
<dbReference type="InterPro" id="IPR034718">
    <property type="entry name" value="RlpA"/>
</dbReference>
<dbReference type="GO" id="GO:0071555">
    <property type="term" value="P:cell wall organization"/>
    <property type="evidence" value="ECO:0007669"/>
    <property type="project" value="UniProtKB-KW"/>
</dbReference>
<dbReference type="EMBL" id="CP063362">
    <property type="protein sequence ID" value="QRG05533.1"/>
    <property type="molecule type" value="Genomic_DNA"/>
</dbReference>
<keyword evidence="2 3" id="KW-0961">Cell wall biogenesis/degradation</keyword>
<evidence type="ECO:0000256" key="5">
    <source>
        <dbReference type="SAM" id="MobiDB-lite"/>
    </source>
</evidence>
<dbReference type="PANTHER" id="PTHR34183">
    <property type="entry name" value="ENDOLYTIC PEPTIDOGLYCAN TRANSGLYCOSYLASE RLPA"/>
    <property type="match status" value="1"/>
</dbReference>
<dbReference type="Pfam" id="PF03330">
    <property type="entry name" value="DPBB_1"/>
    <property type="match status" value="1"/>
</dbReference>
<dbReference type="CDD" id="cd22268">
    <property type="entry name" value="DPBB_RlpA-like"/>
    <property type="match status" value="1"/>
</dbReference>
<feature type="region of interest" description="Disordered" evidence="5">
    <location>
        <begin position="61"/>
        <end position="93"/>
    </location>
</feature>
<evidence type="ECO:0000313" key="7">
    <source>
        <dbReference type="EMBL" id="QRG05533.1"/>
    </source>
</evidence>
<feature type="domain" description="RlpA-like protein double-psi beta-barrel" evidence="6">
    <location>
        <begin position="167"/>
        <end position="256"/>
    </location>
</feature>
<evidence type="ECO:0000256" key="4">
    <source>
        <dbReference type="RuleBase" id="RU003495"/>
    </source>
</evidence>
<keyword evidence="1 3" id="KW-0456">Lyase</keyword>
<reference evidence="7 8" key="1">
    <citation type="submission" date="2020-10" db="EMBL/GenBank/DDBJ databases">
        <title>Degradation of 1,4-Dioxane by Xanthobacter sp. YN2, via a Novel Group-2 Soluble Di-Iron Monooxygenase.</title>
        <authorList>
            <person name="Ma F."/>
            <person name="Wang Y."/>
            <person name="Yang J."/>
            <person name="Guo H."/>
            <person name="Su D."/>
            <person name="Yu L."/>
        </authorList>
    </citation>
    <scope>NUCLEOTIDE SEQUENCE [LARGE SCALE GENOMIC DNA]</scope>
    <source>
        <strain evidence="7 8">YN2</strain>
    </source>
</reference>
<keyword evidence="8" id="KW-1185">Reference proteome</keyword>
<dbReference type="NCBIfam" id="TIGR00413">
    <property type="entry name" value="rlpA"/>
    <property type="match status" value="1"/>
</dbReference>
<proteinExistence type="inferred from homology"/>
<dbReference type="AlphaFoldDB" id="A0A974PL06"/>